<evidence type="ECO:0000256" key="3">
    <source>
        <dbReference type="ARBA" id="ARBA00022729"/>
    </source>
</evidence>
<keyword evidence="4" id="KW-0391">Immunity</keyword>
<dbReference type="Gene3D" id="2.60.40.10">
    <property type="entry name" value="Immunoglobulins"/>
    <property type="match status" value="2"/>
</dbReference>
<reference evidence="10" key="2">
    <citation type="submission" date="2025-09" db="UniProtKB">
        <authorList>
            <consortium name="Ensembl"/>
        </authorList>
    </citation>
    <scope>IDENTIFICATION</scope>
</reference>
<keyword evidence="7" id="KW-0325">Glycoprotein</keyword>
<evidence type="ECO:0000256" key="7">
    <source>
        <dbReference type="ARBA" id="ARBA00023180"/>
    </source>
</evidence>
<dbReference type="InterPro" id="IPR036179">
    <property type="entry name" value="Ig-like_dom_sf"/>
</dbReference>
<feature type="transmembrane region" description="Helical" evidence="8">
    <location>
        <begin position="247"/>
        <end position="268"/>
    </location>
</feature>
<evidence type="ECO:0000259" key="9">
    <source>
        <dbReference type="PROSITE" id="PS50835"/>
    </source>
</evidence>
<dbReference type="InterPro" id="IPR007110">
    <property type="entry name" value="Ig-like_dom"/>
</dbReference>
<evidence type="ECO:0000256" key="2">
    <source>
        <dbReference type="ARBA" id="ARBA00022475"/>
    </source>
</evidence>
<sequence>MFVGFFSGCTKNYTFETKTAAVGQNVTLMCPLVKNVLYQETFYWIRLVSGNWLEFVGARFNFEHDGLTKFPHIQVKQEEETFLLQINGAKQSDTGLYYCVKTKQLEIMFLTGTMLKIKGPDPDITAVIQKSSSDPISPGDPETLQCSVLSDSEKKTCSEDHRVSWFRAGSDESHPSLIYAHGNSGEECGVSPEADSVKKCVYKFSKTVSSSDTGTYYCAVATCGQILFGKGAKLDNQESNLWDLSKIFLILLSVALTVSLAVISYLIYTIKRKSCHCCNGNSNFIHQSIKHFAETDHKFYMFDNFFLSLYKQMLQEAVLISNINK</sequence>
<dbReference type="STRING" id="37003.ENSKMAP00000025308"/>
<evidence type="ECO:0000256" key="8">
    <source>
        <dbReference type="SAM" id="Phobius"/>
    </source>
</evidence>
<dbReference type="PROSITE" id="PS50835">
    <property type="entry name" value="IG_LIKE"/>
    <property type="match status" value="2"/>
</dbReference>
<dbReference type="InterPro" id="IPR052051">
    <property type="entry name" value="TCR_complex_component"/>
</dbReference>
<evidence type="ECO:0000256" key="4">
    <source>
        <dbReference type="ARBA" id="ARBA00022859"/>
    </source>
</evidence>
<dbReference type="PANTHER" id="PTHR19433:SF133">
    <property type="entry name" value="IMMUNE-TYPE RECEPTOR 5 PRECURSOR-RELATED"/>
    <property type="match status" value="1"/>
</dbReference>
<dbReference type="SUPFAM" id="SSF48726">
    <property type="entry name" value="Immunoglobulin"/>
    <property type="match status" value="2"/>
</dbReference>
<evidence type="ECO:0000256" key="5">
    <source>
        <dbReference type="ARBA" id="ARBA00023136"/>
    </source>
</evidence>
<dbReference type="Pfam" id="PF07686">
    <property type="entry name" value="V-set"/>
    <property type="match status" value="1"/>
</dbReference>
<dbReference type="Ensembl" id="ENSKMAT00000025627.1">
    <property type="protein sequence ID" value="ENSKMAP00000025308.1"/>
    <property type="gene ID" value="ENSKMAG00000018755.1"/>
</dbReference>
<evidence type="ECO:0000256" key="6">
    <source>
        <dbReference type="ARBA" id="ARBA00023157"/>
    </source>
</evidence>
<name>A0A3Q3B6Q9_KRYMA</name>
<dbReference type="GO" id="GO:0002376">
    <property type="term" value="P:immune system process"/>
    <property type="evidence" value="ECO:0007669"/>
    <property type="project" value="UniProtKB-KW"/>
</dbReference>
<dbReference type="GeneTree" id="ENSGT01030000234530"/>
<proteinExistence type="predicted"/>
<feature type="domain" description="Ig-like" evidence="9">
    <location>
        <begin position="23"/>
        <end position="99"/>
    </location>
</feature>
<feature type="domain" description="Ig-like" evidence="9">
    <location>
        <begin position="122"/>
        <end position="220"/>
    </location>
</feature>
<dbReference type="OMA" id="KDTHERS"/>
<accession>A0A3Q3B6Q9</accession>
<organism evidence="10 11">
    <name type="scientific">Kryptolebias marmoratus</name>
    <name type="common">Mangrove killifish</name>
    <name type="synonym">Rivulus marmoratus</name>
    <dbReference type="NCBI Taxonomy" id="37003"/>
    <lineage>
        <taxon>Eukaryota</taxon>
        <taxon>Metazoa</taxon>
        <taxon>Chordata</taxon>
        <taxon>Craniata</taxon>
        <taxon>Vertebrata</taxon>
        <taxon>Euteleostomi</taxon>
        <taxon>Actinopterygii</taxon>
        <taxon>Neopterygii</taxon>
        <taxon>Teleostei</taxon>
        <taxon>Neoteleostei</taxon>
        <taxon>Acanthomorphata</taxon>
        <taxon>Ovalentaria</taxon>
        <taxon>Atherinomorphae</taxon>
        <taxon>Cyprinodontiformes</taxon>
        <taxon>Rivulidae</taxon>
        <taxon>Kryptolebias</taxon>
    </lineage>
</organism>
<dbReference type="Proteomes" id="UP000264800">
    <property type="component" value="Unplaced"/>
</dbReference>
<dbReference type="PANTHER" id="PTHR19433">
    <property type="entry name" value="T-CELL RECEPTOR ALPHA CHAIN V REGION-RELATED"/>
    <property type="match status" value="1"/>
</dbReference>
<dbReference type="AlphaFoldDB" id="A0A3Q3B6Q9"/>
<dbReference type="GO" id="GO:0009617">
    <property type="term" value="P:response to bacterium"/>
    <property type="evidence" value="ECO:0007669"/>
    <property type="project" value="TreeGrafter"/>
</dbReference>
<keyword evidence="8" id="KW-0812">Transmembrane</keyword>
<protein>
    <recommendedName>
        <fullName evidence="9">Ig-like domain-containing protein</fullName>
    </recommendedName>
</protein>
<keyword evidence="11" id="KW-1185">Reference proteome</keyword>
<keyword evidence="3" id="KW-0732">Signal</keyword>
<keyword evidence="5 8" id="KW-0472">Membrane</keyword>
<keyword evidence="8" id="KW-1133">Transmembrane helix</keyword>
<evidence type="ECO:0000256" key="1">
    <source>
        <dbReference type="ARBA" id="ARBA00004236"/>
    </source>
</evidence>
<dbReference type="InterPro" id="IPR013106">
    <property type="entry name" value="Ig_V-set"/>
</dbReference>
<dbReference type="GO" id="GO:0005886">
    <property type="term" value="C:plasma membrane"/>
    <property type="evidence" value="ECO:0007669"/>
    <property type="project" value="UniProtKB-SubCell"/>
</dbReference>
<dbReference type="InterPro" id="IPR013783">
    <property type="entry name" value="Ig-like_fold"/>
</dbReference>
<dbReference type="InterPro" id="IPR003599">
    <property type="entry name" value="Ig_sub"/>
</dbReference>
<dbReference type="SMART" id="SM00409">
    <property type="entry name" value="IG"/>
    <property type="match status" value="2"/>
</dbReference>
<comment type="subcellular location">
    <subcellularLocation>
        <location evidence="1">Cell membrane</location>
    </subcellularLocation>
</comment>
<reference evidence="10" key="1">
    <citation type="submission" date="2025-08" db="UniProtKB">
        <authorList>
            <consortium name="Ensembl"/>
        </authorList>
    </citation>
    <scope>IDENTIFICATION</scope>
</reference>
<keyword evidence="2" id="KW-1003">Cell membrane</keyword>
<evidence type="ECO:0000313" key="11">
    <source>
        <dbReference type="Proteomes" id="UP000264800"/>
    </source>
</evidence>
<dbReference type="SMART" id="SM00406">
    <property type="entry name" value="IGv"/>
    <property type="match status" value="2"/>
</dbReference>
<keyword evidence="6" id="KW-1015">Disulfide bond</keyword>
<evidence type="ECO:0000313" key="10">
    <source>
        <dbReference type="Ensembl" id="ENSKMAP00000025308.1"/>
    </source>
</evidence>